<sequence length="142" mass="15956">MPLDSESQKRLRNITAGIVEATNNRNFDLNSTPWKTCFAPQFLAGPFPPTMPQKLTLEKWLDHLAWEASQAPEWKIEILDSDPVPGQTKNSASLYFNFGATGRVPDGIQWRSVGVFDFQCFSGEWLAIAYRGFDGHGGVEMF</sequence>
<keyword evidence="2" id="KW-1185">Reference proteome</keyword>
<dbReference type="AlphaFoldDB" id="A0A2D3VKN3"/>
<protein>
    <recommendedName>
        <fullName evidence="3">SnoaL-like domain-containing protein</fullName>
    </recommendedName>
</protein>
<dbReference type="Proteomes" id="UP000225277">
    <property type="component" value="Unassembled WGS sequence"/>
</dbReference>
<gene>
    <name evidence="1" type="ORF">RCC_07498</name>
</gene>
<dbReference type="RefSeq" id="XP_023628522.1">
    <property type="nucleotide sequence ID" value="XM_023772754.1"/>
</dbReference>
<accession>A0A2D3VKN3</accession>
<reference evidence="1 2" key="1">
    <citation type="submission" date="2016-03" db="EMBL/GenBank/DDBJ databases">
        <authorList>
            <person name="Ploux O."/>
        </authorList>
    </citation>
    <scope>NUCLEOTIDE SEQUENCE [LARGE SCALE GENOMIC DNA]</scope>
    <source>
        <strain evidence="1 2">URUG2</strain>
    </source>
</reference>
<proteinExistence type="predicted"/>
<dbReference type="GeneID" id="35602613"/>
<dbReference type="EMBL" id="FJUY01000011">
    <property type="protein sequence ID" value="CZT21633.1"/>
    <property type="molecule type" value="Genomic_DNA"/>
</dbReference>
<dbReference type="OrthoDB" id="3622878at2759"/>
<evidence type="ECO:0000313" key="1">
    <source>
        <dbReference type="EMBL" id="CZT21633.1"/>
    </source>
</evidence>
<name>A0A2D3VKN3_9PEZI</name>
<evidence type="ECO:0008006" key="3">
    <source>
        <dbReference type="Google" id="ProtNLM"/>
    </source>
</evidence>
<organism evidence="1 2">
    <name type="scientific">Ramularia collo-cygni</name>
    <dbReference type="NCBI Taxonomy" id="112498"/>
    <lineage>
        <taxon>Eukaryota</taxon>
        <taxon>Fungi</taxon>
        <taxon>Dikarya</taxon>
        <taxon>Ascomycota</taxon>
        <taxon>Pezizomycotina</taxon>
        <taxon>Dothideomycetes</taxon>
        <taxon>Dothideomycetidae</taxon>
        <taxon>Mycosphaerellales</taxon>
        <taxon>Mycosphaerellaceae</taxon>
        <taxon>Ramularia</taxon>
    </lineage>
</organism>
<evidence type="ECO:0000313" key="2">
    <source>
        <dbReference type="Proteomes" id="UP000225277"/>
    </source>
</evidence>